<dbReference type="EMBL" id="WSZM01000032">
    <property type="protein sequence ID" value="KAF4046036.1"/>
    <property type="molecule type" value="Genomic_DNA"/>
</dbReference>
<comment type="caution">
    <text evidence="2">The sequence shown here is derived from an EMBL/GenBank/DDBJ whole genome shotgun (WGS) entry which is preliminary data.</text>
</comment>
<dbReference type="Proteomes" id="UP000704712">
    <property type="component" value="Unassembled WGS sequence"/>
</dbReference>
<evidence type="ECO:0000313" key="4">
    <source>
        <dbReference type="Proteomes" id="UP000602510"/>
    </source>
</evidence>
<dbReference type="AlphaFoldDB" id="A0A833SUC5"/>
<organism evidence="2 4">
    <name type="scientific">Phytophthora infestans</name>
    <name type="common">Potato late blight agent</name>
    <name type="synonym">Botrytis infestans</name>
    <dbReference type="NCBI Taxonomy" id="4787"/>
    <lineage>
        <taxon>Eukaryota</taxon>
        <taxon>Sar</taxon>
        <taxon>Stramenopiles</taxon>
        <taxon>Oomycota</taxon>
        <taxon>Peronosporomycetes</taxon>
        <taxon>Peronosporales</taxon>
        <taxon>Peronosporaceae</taxon>
        <taxon>Phytophthora</taxon>
    </lineage>
</organism>
<reference evidence="2" key="1">
    <citation type="submission" date="2020-04" db="EMBL/GenBank/DDBJ databases">
        <title>Hybrid Assembly of Korean Phytophthora infestans isolates.</title>
        <authorList>
            <person name="Prokchorchik M."/>
            <person name="Lee Y."/>
            <person name="Seo J."/>
            <person name="Cho J.-H."/>
            <person name="Park Y.-E."/>
            <person name="Jang D.-C."/>
            <person name="Im J.-S."/>
            <person name="Choi J.-G."/>
            <person name="Park H.-J."/>
            <person name="Lee G.-B."/>
            <person name="Lee Y.-G."/>
            <person name="Hong S.-Y."/>
            <person name="Cho K."/>
            <person name="Sohn K.H."/>
        </authorList>
    </citation>
    <scope>NUCLEOTIDE SEQUENCE</scope>
    <source>
        <strain evidence="2">KR_1_A1</strain>
        <strain evidence="3">KR_2_A2</strain>
    </source>
</reference>
<dbReference type="EMBL" id="JAACNO010002478">
    <property type="protein sequence ID" value="KAF4132908.1"/>
    <property type="molecule type" value="Genomic_DNA"/>
</dbReference>
<feature type="region of interest" description="Disordered" evidence="1">
    <location>
        <begin position="95"/>
        <end position="139"/>
    </location>
</feature>
<dbReference type="Proteomes" id="UP000602510">
    <property type="component" value="Unassembled WGS sequence"/>
</dbReference>
<evidence type="ECO:0000256" key="1">
    <source>
        <dbReference type="SAM" id="MobiDB-lite"/>
    </source>
</evidence>
<sequence length="139" mass="15394">MQAGRRSRSCRKSPDSAVMAQDIRREYDGITTDAARVHVLLTAHIKSAHLFLKSQNDPLFDPPNDEDTRRAKHIQKDCQTAFKKKKREREAVIATAKRAKETTGVTETAGEATQTDGRDGQETVPASSKVADGWSVSRT</sequence>
<feature type="compositionally biased region" description="Low complexity" evidence="1">
    <location>
        <begin position="102"/>
        <end position="115"/>
    </location>
</feature>
<accession>A0A833SUC5</accession>
<keyword evidence="4" id="KW-1185">Reference proteome</keyword>
<proteinExistence type="predicted"/>
<evidence type="ECO:0000313" key="3">
    <source>
        <dbReference type="EMBL" id="KAF4132908.1"/>
    </source>
</evidence>
<protein>
    <submittedName>
        <fullName evidence="2">Uncharacterized protein</fullName>
    </submittedName>
</protein>
<evidence type="ECO:0000313" key="2">
    <source>
        <dbReference type="EMBL" id="KAF4046036.1"/>
    </source>
</evidence>
<name>A0A833SUC5_PHYIN</name>
<gene>
    <name evidence="2" type="ORF">GN244_ATG01539</name>
    <name evidence="3" type="ORF">GN958_ATG17898</name>
</gene>